<dbReference type="Gene3D" id="3.40.50.300">
    <property type="entry name" value="P-loop containing nucleotide triphosphate hydrolases"/>
    <property type="match status" value="1"/>
</dbReference>
<dbReference type="InterPro" id="IPR003439">
    <property type="entry name" value="ABC_transporter-like_ATP-bd"/>
</dbReference>
<dbReference type="InterPro" id="IPR015860">
    <property type="entry name" value="ABC_transpr_TagH-like"/>
</dbReference>
<keyword evidence="6" id="KW-1185">Reference proteome</keyword>
<dbReference type="SMART" id="SM00382">
    <property type="entry name" value="AAA"/>
    <property type="match status" value="1"/>
</dbReference>
<sequence>MAASEAPGRISVLVDDVSVRYRTETSNVDALPPAKRVLARAGQAIGLTTYTGVDALKGISFVAREGEHIGLVGANGSGKSTLLRVIAGVEPPRTGRVLAEATPVLLGVSAAMMPALTGERNVRLGLLALGFHPDEITEIMPGVIKLAGIGDAIHRPMKTYSSGMGARLRFAIAAAAQPSILLIDEALGTGDAAFADRSKRKIDELRAGAGTIFLVSHAAQTIEEMCTRAIWLHMGELIIDGPAVEVARAYRWWAHLVAKEDFQAADEAFTLARQGRPRIPPSSGSKPLSNHEGPA</sequence>
<dbReference type="AlphaFoldDB" id="A0A1C0AL41"/>
<keyword evidence="3" id="KW-0547">Nucleotide-binding</keyword>
<comment type="similarity">
    <text evidence="1">Belongs to the ABC transporter superfamily.</text>
</comment>
<dbReference type="Pfam" id="PF00005">
    <property type="entry name" value="ABC_tran"/>
    <property type="match status" value="1"/>
</dbReference>
<dbReference type="RefSeq" id="WP_068751896.1">
    <property type="nucleotide sequence ID" value="NZ_JBDXXE010000061.1"/>
</dbReference>
<dbReference type="Proteomes" id="UP000093501">
    <property type="component" value="Unassembled WGS sequence"/>
</dbReference>
<protein>
    <submittedName>
        <fullName evidence="5">Uncharacterized protein</fullName>
    </submittedName>
</protein>
<name>A0A1C0AL41_9ACTN</name>
<dbReference type="InterPro" id="IPR003593">
    <property type="entry name" value="AAA+_ATPase"/>
</dbReference>
<dbReference type="GO" id="GO:0016887">
    <property type="term" value="F:ATP hydrolysis activity"/>
    <property type="evidence" value="ECO:0007669"/>
    <property type="project" value="InterPro"/>
</dbReference>
<dbReference type="InterPro" id="IPR050683">
    <property type="entry name" value="Bact_Polysacc_Export_ATP-bd"/>
</dbReference>
<dbReference type="GO" id="GO:0016020">
    <property type="term" value="C:membrane"/>
    <property type="evidence" value="ECO:0007669"/>
    <property type="project" value="InterPro"/>
</dbReference>
<dbReference type="PANTHER" id="PTHR46743:SF2">
    <property type="entry name" value="TEICHOIC ACIDS EXPORT ATP-BINDING PROTEIN TAGH"/>
    <property type="match status" value="1"/>
</dbReference>
<reference evidence="6" key="1">
    <citation type="submission" date="2016-07" db="EMBL/GenBank/DDBJ databases">
        <authorList>
            <person name="Florea S."/>
            <person name="Webb J.S."/>
            <person name="Jaromczyk J."/>
            <person name="Schardl C.L."/>
        </authorList>
    </citation>
    <scope>NUCLEOTIDE SEQUENCE [LARGE SCALE GENOMIC DNA]</scope>
    <source>
        <strain evidence="6">IPBSL-7</strain>
    </source>
</reference>
<accession>A0A1C0AL41</accession>
<comment type="caution">
    <text evidence="5">The sequence shown here is derived from an EMBL/GenBank/DDBJ whole genome shotgun (WGS) entry which is preliminary data.</text>
</comment>
<keyword evidence="2" id="KW-0813">Transport</keyword>
<evidence type="ECO:0000313" key="6">
    <source>
        <dbReference type="Proteomes" id="UP000093501"/>
    </source>
</evidence>
<organism evidence="5 6">
    <name type="scientific">Tessaracoccus lapidicaptus</name>
    <dbReference type="NCBI Taxonomy" id="1427523"/>
    <lineage>
        <taxon>Bacteria</taxon>
        <taxon>Bacillati</taxon>
        <taxon>Actinomycetota</taxon>
        <taxon>Actinomycetes</taxon>
        <taxon>Propionibacteriales</taxon>
        <taxon>Propionibacteriaceae</taxon>
        <taxon>Tessaracoccus</taxon>
    </lineage>
</organism>
<dbReference type="PROSITE" id="PS50893">
    <property type="entry name" value="ABC_TRANSPORTER_2"/>
    <property type="match status" value="1"/>
</dbReference>
<keyword evidence="4" id="KW-0067">ATP-binding</keyword>
<evidence type="ECO:0000256" key="4">
    <source>
        <dbReference type="ARBA" id="ARBA00022840"/>
    </source>
</evidence>
<gene>
    <name evidence="5" type="ORF">BCR15_05765</name>
</gene>
<evidence type="ECO:0000256" key="2">
    <source>
        <dbReference type="ARBA" id="ARBA00022448"/>
    </source>
</evidence>
<dbReference type="GO" id="GO:0140359">
    <property type="term" value="F:ABC-type transporter activity"/>
    <property type="evidence" value="ECO:0007669"/>
    <property type="project" value="InterPro"/>
</dbReference>
<dbReference type="SUPFAM" id="SSF52540">
    <property type="entry name" value="P-loop containing nucleoside triphosphate hydrolases"/>
    <property type="match status" value="1"/>
</dbReference>
<evidence type="ECO:0000313" key="5">
    <source>
        <dbReference type="EMBL" id="OCL33330.1"/>
    </source>
</evidence>
<evidence type="ECO:0000256" key="3">
    <source>
        <dbReference type="ARBA" id="ARBA00022741"/>
    </source>
</evidence>
<dbReference type="EMBL" id="MBQD01000022">
    <property type="protein sequence ID" value="OCL33330.1"/>
    <property type="molecule type" value="Genomic_DNA"/>
</dbReference>
<dbReference type="InterPro" id="IPR027417">
    <property type="entry name" value="P-loop_NTPase"/>
</dbReference>
<dbReference type="CDD" id="cd03220">
    <property type="entry name" value="ABC_KpsT_Wzt"/>
    <property type="match status" value="1"/>
</dbReference>
<dbReference type="GO" id="GO:0005524">
    <property type="term" value="F:ATP binding"/>
    <property type="evidence" value="ECO:0007669"/>
    <property type="project" value="UniProtKB-KW"/>
</dbReference>
<proteinExistence type="inferred from homology"/>
<dbReference type="PANTHER" id="PTHR46743">
    <property type="entry name" value="TEICHOIC ACIDS EXPORT ATP-BINDING PROTEIN TAGH"/>
    <property type="match status" value="1"/>
</dbReference>
<evidence type="ECO:0000256" key="1">
    <source>
        <dbReference type="ARBA" id="ARBA00005417"/>
    </source>
</evidence>